<accession>A0AAV8YB74</accession>
<protein>
    <submittedName>
        <fullName evidence="1">Uncharacterized protein</fullName>
    </submittedName>
</protein>
<keyword evidence="2" id="KW-1185">Reference proteome</keyword>
<evidence type="ECO:0000313" key="2">
    <source>
        <dbReference type="Proteomes" id="UP001162162"/>
    </source>
</evidence>
<proteinExistence type="predicted"/>
<gene>
    <name evidence="1" type="ORF">NQ318_001545</name>
</gene>
<comment type="caution">
    <text evidence="1">The sequence shown here is derived from an EMBL/GenBank/DDBJ whole genome shotgun (WGS) entry which is preliminary data.</text>
</comment>
<sequence>MGHTSPSVYDLSPNRLKLGKWGCFGVLSTNTRKCPKVSISASKCPQKANNCCHNVTVAQDTWFQNSNISAETVILLTYCFACNFDFKQTMRECSYGEKKVSLETIGDRFNFCRETCMIALDNSFVEEGQIGGEGVVVERRM</sequence>
<evidence type="ECO:0000313" key="1">
    <source>
        <dbReference type="EMBL" id="KAJ8947706.1"/>
    </source>
</evidence>
<organism evidence="1 2">
    <name type="scientific">Aromia moschata</name>
    <dbReference type="NCBI Taxonomy" id="1265417"/>
    <lineage>
        <taxon>Eukaryota</taxon>
        <taxon>Metazoa</taxon>
        <taxon>Ecdysozoa</taxon>
        <taxon>Arthropoda</taxon>
        <taxon>Hexapoda</taxon>
        <taxon>Insecta</taxon>
        <taxon>Pterygota</taxon>
        <taxon>Neoptera</taxon>
        <taxon>Endopterygota</taxon>
        <taxon>Coleoptera</taxon>
        <taxon>Polyphaga</taxon>
        <taxon>Cucujiformia</taxon>
        <taxon>Chrysomeloidea</taxon>
        <taxon>Cerambycidae</taxon>
        <taxon>Cerambycinae</taxon>
        <taxon>Callichromatini</taxon>
        <taxon>Aromia</taxon>
    </lineage>
</organism>
<name>A0AAV8YB74_9CUCU</name>
<dbReference type="EMBL" id="JAPWTK010000155">
    <property type="protein sequence ID" value="KAJ8947706.1"/>
    <property type="molecule type" value="Genomic_DNA"/>
</dbReference>
<dbReference type="Proteomes" id="UP001162162">
    <property type="component" value="Unassembled WGS sequence"/>
</dbReference>
<reference evidence="1" key="1">
    <citation type="journal article" date="2023" name="Insect Mol. Biol.">
        <title>Genome sequencing provides insights into the evolution of gene families encoding plant cell wall-degrading enzymes in longhorned beetles.</title>
        <authorList>
            <person name="Shin N.R."/>
            <person name="Okamura Y."/>
            <person name="Kirsch R."/>
            <person name="Pauchet Y."/>
        </authorList>
    </citation>
    <scope>NUCLEOTIDE SEQUENCE</scope>
    <source>
        <strain evidence="1">AMC_N1</strain>
    </source>
</reference>
<dbReference type="AlphaFoldDB" id="A0AAV8YB74"/>